<dbReference type="EMBL" id="JANBPG010001078">
    <property type="protein sequence ID" value="KAJ1891921.1"/>
    <property type="molecule type" value="Genomic_DNA"/>
</dbReference>
<gene>
    <name evidence="1" type="ORF">LPJ66_006645</name>
</gene>
<reference evidence="1" key="1">
    <citation type="submission" date="2022-07" db="EMBL/GenBank/DDBJ databases">
        <title>Phylogenomic reconstructions and comparative analyses of Kickxellomycotina fungi.</title>
        <authorList>
            <person name="Reynolds N.K."/>
            <person name="Stajich J.E."/>
            <person name="Barry K."/>
            <person name="Grigoriev I.V."/>
            <person name="Crous P."/>
            <person name="Smith M.E."/>
        </authorList>
    </citation>
    <scope>NUCLEOTIDE SEQUENCE</scope>
    <source>
        <strain evidence="1">Benny 63K</strain>
    </source>
</reference>
<protein>
    <submittedName>
        <fullName evidence="1">Uncharacterized protein</fullName>
    </submittedName>
</protein>
<dbReference type="Proteomes" id="UP001150581">
    <property type="component" value="Unassembled WGS sequence"/>
</dbReference>
<sequence length="198" mass="20671">MNTLSGTGSAMQTKDTPNPTVHHVSGTAPFLPFSSCAPSPGAEQRNGGTRHLGSSAIANASCAPSAKSSTSSLKAVGRRHSWRHSAKNPATTSFAQKLRSGADGSSMEDVAMESSIPLQTMSSAAFASKNPHEYQRSIAMVDAAATVTGTGQPGFSRRLADAQGQRASLANVRTALENIGSPSYEYEREMSSYVSMKS</sequence>
<proteinExistence type="predicted"/>
<name>A0ACC1IB50_9FUNG</name>
<comment type="caution">
    <text evidence="1">The sequence shown here is derived from an EMBL/GenBank/DDBJ whole genome shotgun (WGS) entry which is preliminary data.</text>
</comment>
<evidence type="ECO:0000313" key="1">
    <source>
        <dbReference type="EMBL" id="KAJ1891921.1"/>
    </source>
</evidence>
<keyword evidence="2" id="KW-1185">Reference proteome</keyword>
<organism evidence="1 2">
    <name type="scientific">Kickxella alabastrina</name>
    <dbReference type="NCBI Taxonomy" id="61397"/>
    <lineage>
        <taxon>Eukaryota</taxon>
        <taxon>Fungi</taxon>
        <taxon>Fungi incertae sedis</taxon>
        <taxon>Zoopagomycota</taxon>
        <taxon>Kickxellomycotina</taxon>
        <taxon>Kickxellomycetes</taxon>
        <taxon>Kickxellales</taxon>
        <taxon>Kickxellaceae</taxon>
        <taxon>Kickxella</taxon>
    </lineage>
</organism>
<evidence type="ECO:0000313" key="2">
    <source>
        <dbReference type="Proteomes" id="UP001150581"/>
    </source>
</evidence>
<accession>A0ACC1IB50</accession>